<evidence type="ECO:0000313" key="2">
    <source>
        <dbReference type="EMBL" id="ORZ06934.1"/>
    </source>
</evidence>
<evidence type="ECO:0000256" key="1">
    <source>
        <dbReference type="SAM" id="Phobius"/>
    </source>
</evidence>
<sequence length="185" mass="20559">MRTVSSLQHLAKMYPGRGDMGNNVLKFETLYSKKPPLDYVYQVSNACHGSFKSTSPINDVLQLFTVAVTLLYEFEIRAHPFIYSTVAFVITKLLALLLLHLLLLHFSIGFVIGVPFKSTAVRGTKFAHEISQTGVTQRQYGGFTTTNYGLMQYIKDQPAAPIGTIVNAATAALYQKPPDEIPQWA</sequence>
<accession>A0A1X2I0Y9</accession>
<comment type="caution">
    <text evidence="2">The sequence shown here is derived from an EMBL/GenBank/DDBJ whole genome shotgun (WGS) entry which is preliminary data.</text>
</comment>
<gene>
    <name evidence="2" type="ORF">BCR42DRAFT_443013</name>
</gene>
<dbReference type="Proteomes" id="UP000193560">
    <property type="component" value="Unassembled WGS sequence"/>
</dbReference>
<dbReference type="AlphaFoldDB" id="A0A1X2I0Y9"/>
<keyword evidence="1" id="KW-1133">Transmembrane helix</keyword>
<proteinExistence type="predicted"/>
<feature type="transmembrane region" description="Helical" evidence="1">
    <location>
        <begin position="93"/>
        <end position="116"/>
    </location>
</feature>
<keyword evidence="3" id="KW-1185">Reference proteome</keyword>
<reference evidence="2 3" key="1">
    <citation type="submission" date="2016-07" db="EMBL/GenBank/DDBJ databases">
        <title>Pervasive Adenine N6-methylation of Active Genes in Fungi.</title>
        <authorList>
            <consortium name="DOE Joint Genome Institute"/>
            <person name="Mondo S.J."/>
            <person name="Dannebaum R.O."/>
            <person name="Kuo R.C."/>
            <person name="Labutti K."/>
            <person name="Haridas S."/>
            <person name="Kuo A."/>
            <person name="Salamov A."/>
            <person name="Ahrendt S.R."/>
            <person name="Lipzen A."/>
            <person name="Sullivan W."/>
            <person name="Andreopoulos W.B."/>
            <person name="Clum A."/>
            <person name="Lindquist E."/>
            <person name="Daum C."/>
            <person name="Ramamoorthy G.K."/>
            <person name="Gryganskyi A."/>
            <person name="Culley D."/>
            <person name="Magnuson J.K."/>
            <person name="James T.Y."/>
            <person name="O'Malley M.A."/>
            <person name="Stajich J.E."/>
            <person name="Spatafora J.W."/>
            <person name="Visel A."/>
            <person name="Grigoriev I.V."/>
        </authorList>
    </citation>
    <scope>NUCLEOTIDE SEQUENCE [LARGE SCALE GENOMIC DNA]</scope>
    <source>
        <strain evidence="2 3">NRRL 1336</strain>
    </source>
</reference>
<dbReference type="EMBL" id="MCGE01000037">
    <property type="protein sequence ID" value="ORZ06934.1"/>
    <property type="molecule type" value="Genomic_DNA"/>
</dbReference>
<evidence type="ECO:0000313" key="3">
    <source>
        <dbReference type="Proteomes" id="UP000193560"/>
    </source>
</evidence>
<keyword evidence="1" id="KW-0472">Membrane</keyword>
<organism evidence="2 3">
    <name type="scientific">Absidia repens</name>
    <dbReference type="NCBI Taxonomy" id="90262"/>
    <lineage>
        <taxon>Eukaryota</taxon>
        <taxon>Fungi</taxon>
        <taxon>Fungi incertae sedis</taxon>
        <taxon>Mucoromycota</taxon>
        <taxon>Mucoromycotina</taxon>
        <taxon>Mucoromycetes</taxon>
        <taxon>Mucorales</taxon>
        <taxon>Cunninghamellaceae</taxon>
        <taxon>Absidia</taxon>
    </lineage>
</organism>
<protein>
    <submittedName>
        <fullName evidence="2">Uncharacterized protein</fullName>
    </submittedName>
</protein>
<keyword evidence="1" id="KW-0812">Transmembrane</keyword>
<name>A0A1X2I0Y9_9FUNG</name>